<evidence type="ECO:0000256" key="3">
    <source>
        <dbReference type="ARBA" id="ARBA00023015"/>
    </source>
</evidence>
<dbReference type="OrthoDB" id="3821207at2"/>
<proteinExistence type="predicted"/>
<dbReference type="PRINTS" id="PR00038">
    <property type="entry name" value="HTHLUXR"/>
</dbReference>
<evidence type="ECO:0000259" key="7">
    <source>
        <dbReference type="PROSITE" id="PS50043"/>
    </source>
</evidence>
<reference evidence="10" key="1">
    <citation type="submission" date="2015-07" db="EMBL/GenBank/DDBJ databases">
        <title>Genome Of Nitrogen-Fixing Cyanobacterium Nostoc piscinale CENA21 From Solimoes/Amazon River Floodplain Sediments And Comparative Genomics To Uncover Biosynthetic Natural Products Potential.</title>
        <authorList>
            <person name="Leao T.F."/>
            <person name="Leao P.N."/>
            <person name="Guimaraes P.I."/>
            <person name="de Melo A.G.C."/>
            <person name="Ramos R.T.J."/>
            <person name="Silva A."/>
            <person name="Fiore M.F."/>
            <person name="Schneider M.P.C."/>
        </authorList>
    </citation>
    <scope>NUCLEOTIDE SEQUENCE [LARGE SCALE GENOMIC DNA]</scope>
    <source>
        <strain evidence="10">CENA21</strain>
    </source>
</reference>
<keyword evidence="4" id="KW-0238">DNA-binding</keyword>
<dbReference type="InterPro" id="IPR036388">
    <property type="entry name" value="WH-like_DNA-bd_sf"/>
</dbReference>
<keyword evidence="3" id="KW-0805">Transcription regulation</keyword>
<evidence type="ECO:0000256" key="6">
    <source>
        <dbReference type="PROSITE-ProRule" id="PRU00169"/>
    </source>
</evidence>
<dbReference type="GO" id="GO:0000976">
    <property type="term" value="F:transcription cis-regulatory region binding"/>
    <property type="evidence" value="ECO:0007669"/>
    <property type="project" value="TreeGrafter"/>
</dbReference>
<dbReference type="GO" id="GO:0032993">
    <property type="term" value="C:protein-DNA complex"/>
    <property type="evidence" value="ECO:0007669"/>
    <property type="project" value="TreeGrafter"/>
</dbReference>
<dbReference type="Pfam" id="PF00196">
    <property type="entry name" value="GerE"/>
    <property type="match status" value="1"/>
</dbReference>
<dbReference type="InterPro" id="IPR000792">
    <property type="entry name" value="Tscrpt_reg_LuxR_C"/>
</dbReference>
<name>A0A0M4TUR4_9NOSO</name>
<dbReference type="AlphaFoldDB" id="A0A0M4TUR4"/>
<evidence type="ECO:0000256" key="2">
    <source>
        <dbReference type="ARBA" id="ARBA00023012"/>
    </source>
</evidence>
<keyword evidence="2" id="KW-0902">Two-component regulatory system</keyword>
<dbReference type="SUPFAM" id="SSF52172">
    <property type="entry name" value="CheY-like"/>
    <property type="match status" value="1"/>
</dbReference>
<evidence type="ECO:0000259" key="8">
    <source>
        <dbReference type="PROSITE" id="PS50110"/>
    </source>
</evidence>
<sequence>MSAQLLLVDDEPGLREAVKDYLQESGFSVQVASNAREGWELMEQNTPDLVISDIMMPQVDGYQFLKQLREDPRFQSLPVVFLTAKGMTGDRIQGYQAGVDAYLPKPFDPDELVAIVENLLARRLVKPTFTGEDSETPDIAELANQIAQIKALLTQRSAIAQSPAPFKIDLTPREQSVLNLVAEGLMNKEIARRLETSVRNVEKYVSRLFSKTGTNSRTELVRFALEHGLAK</sequence>
<dbReference type="KEGG" id="npz:ACX27_06515"/>
<dbReference type="EMBL" id="CP012036">
    <property type="protein sequence ID" value="ALF52576.1"/>
    <property type="molecule type" value="Genomic_DNA"/>
</dbReference>
<gene>
    <name evidence="9" type="ORF">ACX27_06515</name>
</gene>
<reference evidence="9 10" key="2">
    <citation type="journal article" date="2016" name="Genome Announc.">
        <title>Draft Genome Sequence of the N2-Fixing Cyanobacterium Nostoc piscinale CENA21, Isolated from the Brazilian Amazon Floodplain.</title>
        <authorList>
            <person name="Leao T."/>
            <person name="Guimaraes P.I."/>
            <person name="de Melo A.G."/>
            <person name="Ramos R.T."/>
            <person name="Leao P.N."/>
            <person name="Silva A."/>
            <person name="Fiore M.F."/>
            <person name="Schneider M.P."/>
        </authorList>
    </citation>
    <scope>NUCLEOTIDE SEQUENCE [LARGE SCALE GENOMIC DNA]</scope>
    <source>
        <strain evidence="9 10">CENA21</strain>
    </source>
</reference>
<keyword evidence="10" id="KW-1185">Reference proteome</keyword>
<evidence type="ECO:0000256" key="5">
    <source>
        <dbReference type="ARBA" id="ARBA00023163"/>
    </source>
</evidence>
<dbReference type="SMART" id="SM00421">
    <property type="entry name" value="HTH_LUXR"/>
    <property type="match status" value="1"/>
</dbReference>
<dbReference type="CDD" id="cd19927">
    <property type="entry name" value="REC_Ycf29"/>
    <property type="match status" value="1"/>
</dbReference>
<dbReference type="Pfam" id="PF00072">
    <property type="entry name" value="Response_reg"/>
    <property type="match status" value="1"/>
</dbReference>
<feature type="domain" description="Response regulatory" evidence="8">
    <location>
        <begin position="4"/>
        <end position="120"/>
    </location>
</feature>
<dbReference type="CDD" id="cd06170">
    <property type="entry name" value="LuxR_C_like"/>
    <property type="match status" value="1"/>
</dbReference>
<dbReference type="Gene3D" id="1.10.10.10">
    <property type="entry name" value="Winged helix-like DNA-binding domain superfamily/Winged helix DNA-binding domain"/>
    <property type="match status" value="1"/>
</dbReference>
<evidence type="ECO:0000313" key="9">
    <source>
        <dbReference type="EMBL" id="ALF52576.1"/>
    </source>
</evidence>
<dbReference type="PANTHER" id="PTHR48111">
    <property type="entry name" value="REGULATOR OF RPOS"/>
    <property type="match status" value="1"/>
</dbReference>
<accession>A0A0M4TUR4</accession>
<dbReference type="GO" id="GO:0005829">
    <property type="term" value="C:cytosol"/>
    <property type="evidence" value="ECO:0007669"/>
    <property type="project" value="TreeGrafter"/>
</dbReference>
<keyword evidence="1 6" id="KW-0597">Phosphoprotein</keyword>
<dbReference type="STRING" id="224013.ACX27_06515"/>
<organism evidence="9 10">
    <name type="scientific">Nostoc piscinale CENA21</name>
    <dbReference type="NCBI Taxonomy" id="224013"/>
    <lineage>
        <taxon>Bacteria</taxon>
        <taxon>Bacillati</taxon>
        <taxon>Cyanobacteriota</taxon>
        <taxon>Cyanophyceae</taxon>
        <taxon>Nostocales</taxon>
        <taxon>Nostocaceae</taxon>
        <taxon>Nostoc</taxon>
    </lineage>
</organism>
<dbReference type="Gene3D" id="3.40.50.2300">
    <property type="match status" value="1"/>
</dbReference>
<dbReference type="InterPro" id="IPR039420">
    <property type="entry name" value="WalR-like"/>
</dbReference>
<dbReference type="PANTHER" id="PTHR48111:SF67">
    <property type="entry name" value="TRANSCRIPTIONAL REGULATORY PROTEIN TCTD"/>
    <property type="match status" value="1"/>
</dbReference>
<feature type="modified residue" description="4-aspartylphosphate" evidence="6">
    <location>
        <position position="53"/>
    </location>
</feature>
<dbReference type="InterPro" id="IPR001789">
    <property type="entry name" value="Sig_transdc_resp-reg_receiver"/>
</dbReference>
<dbReference type="RefSeq" id="WP_062289932.1">
    <property type="nucleotide sequence ID" value="NZ_CP012036.1"/>
</dbReference>
<dbReference type="InterPro" id="IPR011006">
    <property type="entry name" value="CheY-like_superfamily"/>
</dbReference>
<dbReference type="GO" id="GO:0006355">
    <property type="term" value="P:regulation of DNA-templated transcription"/>
    <property type="evidence" value="ECO:0007669"/>
    <property type="project" value="InterPro"/>
</dbReference>
<keyword evidence="5" id="KW-0804">Transcription</keyword>
<evidence type="ECO:0000256" key="1">
    <source>
        <dbReference type="ARBA" id="ARBA00022553"/>
    </source>
</evidence>
<dbReference type="GO" id="GO:0000156">
    <property type="term" value="F:phosphorelay response regulator activity"/>
    <property type="evidence" value="ECO:0007669"/>
    <property type="project" value="TreeGrafter"/>
</dbReference>
<dbReference type="FunFam" id="3.40.50.2300:FF:000001">
    <property type="entry name" value="DNA-binding response regulator PhoB"/>
    <property type="match status" value="1"/>
</dbReference>
<dbReference type="PATRIC" id="fig|224013.5.peg.1585"/>
<feature type="domain" description="HTH luxR-type" evidence="7">
    <location>
        <begin position="163"/>
        <end position="228"/>
    </location>
</feature>
<evidence type="ECO:0000256" key="4">
    <source>
        <dbReference type="ARBA" id="ARBA00023125"/>
    </source>
</evidence>
<dbReference type="Proteomes" id="UP000062645">
    <property type="component" value="Chromosome"/>
</dbReference>
<evidence type="ECO:0000313" key="10">
    <source>
        <dbReference type="Proteomes" id="UP000062645"/>
    </source>
</evidence>
<dbReference type="SMART" id="SM00448">
    <property type="entry name" value="REC"/>
    <property type="match status" value="1"/>
</dbReference>
<protein>
    <submittedName>
        <fullName evidence="9">Chemotaxis protein CheY</fullName>
    </submittedName>
</protein>
<dbReference type="PROSITE" id="PS50043">
    <property type="entry name" value="HTH_LUXR_2"/>
    <property type="match status" value="1"/>
</dbReference>
<dbReference type="PROSITE" id="PS50110">
    <property type="entry name" value="RESPONSE_REGULATORY"/>
    <property type="match status" value="1"/>
</dbReference>